<dbReference type="PRINTS" id="PR00138">
    <property type="entry name" value="MATRIXIN"/>
</dbReference>
<keyword evidence="12" id="KW-1185">Reference proteome</keyword>
<evidence type="ECO:0000256" key="9">
    <source>
        <dbReference type="SAM" id="Phobius"/>
    </source>
</evidence>
<dbReference type="PANTHER" id="PTHR10201:SF291">
    <property type="entry name" value="MATRIX METALLOPROTEINASE 1, ISOFORM C-RELATED"/>
    <property type="match status" value="1"/>
</dbReference>
<protein>
    <recommendedName>
        <fullName evidence="10">Peptidase M10 metallopeptidase domain-containing protein</fullName>
    </recommendedName>
</protein>
<comment type="caution">
    <text evidence="11">The sequence shown here is derived from an EMBL/GenBank/DDBJ whole genome shotgun (WGS) entry which is preliminary data.</text>
</comment>
<evidence type="ECO:0000313" key="12">
    <source>
        <dbReference type="Proteomes" id="UP001642540"/>
    </source>
</evidence>
<evidence type="ECO:0000313" key="11">
    <source>
        <dbReference type="EMBL" id="CAL8139068.1"/>
    </source>
</evidence>
<keyword evidence="4" id="KW-0479">Metal-binding</keyword>
<keyword evidence="6" id="KW-0378">Hydrolase</keyword>
<keyword evidence="7" id="KW-0862">Zinc</keyword>
<keyword evidence="9" id="KW-1133">Transmembrane helix</keyword>
<evidence type="ECO:0000256" key="3">
    <source>
        <dbReference type="ARBA" id="ARBA00022670"/>
    </source>
</evidence>
<evidence type="ECO:0000256" key="6">
    <source>
        <dbReference type="ARBA" id="ARBA00022801"/>
    </source>
</evidence>
<dbReference type="InterPro" id="IPR024079">
    <property type="entry name" value="MetalloPept_cat_dom_sf"/>
</dbReference>
<gene>
    <name evidence="11" type="ORF">ODALV1_LOCUS27672</name>
</gene>
<reference evidence="11 12" key="1">
    <citation type="submission" date="2024-08" db="EMBL/GenBank/DDBJ databases">
        <authorList>
            <person name="Cucini C."/>
            <person name="Frati F."/>
        </authorList>
    </citation>
    <scope>NUCLEOTIDE SEQUENCE [LARGE SCALE GENOMIC DNA]</scope>
</reference>
<proteinExistence type="inferred from homology"/>
<dbReference type="Gene3D" id="3.40.390.10">
    <property type="entry name" value="Collagenase (Catalytic Domain)"/>
    <property type="match status" value="1"/>
</dbReference>
<keyword evidence="9" id="KW-0812">Transmembrane</keyword>
<sequence>MLGGREQVDKEIQRAFTVWENVTNLTFKQNQIDDVDIEISFESGEHGIGEAFDGRGGVLAHTLYGQKPTISPQITTPLVSTVNSTSSSATTTLEYAGRILAINFEGKTFNDSRITTSKPETTRAIPAKFMARTDIPERDKDLAFGQRDWTTHTNVGIAVVVIVLVFLTAVSKIYYKTFVRNDAADNNYFDND</sequence>
<keyword evidence="8" id="KW-0482">Metalloprotease</keyword>
<keyword evidence="3" id="KW-0645">Protease</keyword>
<keyword evidence="5" id="KW-0732">Signal</keyword>
<evidence type="ECO:0000256" key="8">
    <source>
        <dbReference type="ARBA" id="ARBA00023049"/>
    </source>
</evidence>
<dbReference type="InterPro" id="IPR001818">
    <property type="entry name" value="Pept_M10_metallopeptidase"/>
</dbReference>
<comment type="similarity">
    <text evidence="2">Belongs to the peptidase M10A family.</text>
</comment>
<evidence type="ECO:0000256" key="2">
    <source>
        <dbReference type="ARBA" id="ARBA00010370"/>
    </source>
</evidence>
<accession>A0ABP1RZ16</accession>
<dbReference type="SUPFAM" id="SSF55486">
    <property type="entry name" value="Metalloproteases ('zincins'), catalytic domain"/>
    <property type="match status" value="1"/>
</dbReference>
<evidence type="ECO:0000256" key="5">
    <source>
        <dbReference type="ARBA" id="ARBA00022729"/>
    </source>
</evidence>
<evidence type="ECO:0000259" key="10">
    <source>
        <dbReference type="Pfam" id="PF00413"/>
    </source>
</evidence>
<keyword evidence="9" id="KW-0472">Membrane</keyword>
<dbReference type="Pfam" id="PF00413">
    <property type="entry name" value="Peptidase_M10"/>
    <property type="match status" value="1"/>
</dbReference>
<feature type="transmembrane region" description="Helical" evidence="9">
    <location>
        <begin position="155"/>
        <end position="175"/>
    </location>
</feature>
<feature type="domain" description="Peptidase M10 metallopeptidase" evidence="10">
    <location>
        <begin position="5"/>
        <end position="64"/>
    </location>
</feature>
<comment type="cofactor">
    <cofactor evidence="1">
        <name>Zn(2+)</name>
        <dbReference type="ChEBI" id="CHEBI:29105"/>
    </cofactor>
</comment>
<evidence type="ECO:0000256" key="1">
    <source>
        <dbReference type="ARBA" id="ARBA00001947"/>
    </source>
</evidence>
<organism evidence="11 12">
    <name type="scientific">Orchesella dallaii</name>
    <dbReference type="NCBI Taxonomy" id="48710"/>
    <lineage>
        <taxon>Eukaryota</taxon>
        <taxon>Metazoa</taxon>
        <taxon>Ecdysozoa</taxon>
        <taxon>Arthropoda</taxon>
        <taxon>Hexapoda</taxon>
        <taxon>Collembola</taxon>
        <taxon>Entomobryomorpha</taxon>
        <taxon>Entomobryoidea</taxon>
        <taxon>Orchesellidae</taxon>
        <taxon>Orchesellinae</taxon>
        <taxon>Orchesella</taxon>
    </lineage>
</organism>
<evidence type="ECO:0000256" key="4">
    <source>
        <dbReference type="ARBA" id="ARBA00022723"/>
    </source>
</evidence>
<evidence type="ECO:0000256" key="7">
    <source>
        <dbReference type="ARBA" id="ARBA00022833"/>
    </source>
</evidence>
<name>A0ABP1RZ16_9HEXA</name>
<dbReference type="EMBL" id="CAXLJM020000124">
    <property type="protein sequence ID" value="CAL8139068.1"/>
    <property type="molecule type" value="Genomic_DNA"/>
</dbReference>
<dbReference type="Proteomes" id="UP001642540">
    <property type="component" value="Unassembled WGS sequence"/>
</dbReference>
<dbReference type="PANTHER" id="PTHR10201">
    <property type="entry name" value="MATRIX METALLOPROTEINASE"/>
    <property type="match status" value="1"/>
</dbReference>
<dbReference type="InterPro" id="IPR021190">
    <property type="entry name" value="Pept_M10A"/>
</dbReference>